<evidence type="ECO:0000313" key="6">
    <source>
        <dbReference type="Proteomes" id="UP000693970"/>
    </source>
</evidence>
<organism evidence="5 6">
    <name type="scientific">Nitzschia inconspicua</name>
    <dbReference type="NCBI Taxonomy" id="303405"/>
    <lineage>
        <taxon>Eukaryota</taxon>
        <taxon>Sar</taxon>
        <taxon>Stramenopiles</taxon>
        <taxon>Ochrophyta</taxon>
        <taxon>Bacillariophyta</taxon>
        <taxon>Bacillariophyceae</taxon>
        <taxon>Bacillariophycidae</taxon>
        <taxon>Bacillariales</taxon>
        <taxon>Bacillariaceae</taxon>
        <taxon>Nitzschia</taxon>
    </lineage>
</organism>
<keyword evidence="2" id="KW-0227">DNA damage</keyword>
<dbReference type="PANTHER" id="PTHR13451">
    <property type="entry name" value="CLASS II CROSSOVER JUNCTION ENDONUCLEASE MUS81"/>
    <property type="match status" value="1"/>
</dbReference>
<dbReference type="GO" id="GO:0008821">
    <property type="term" value="F:crossover junction DNA endonuclease activity"/>
    <property type="evidence" value="ECO:0007669"/>
    <property type="project" value="UniProtKB-UniRule"/>
</dbReference>
<keyword evidence="2" id="KW-0539">Nucleus</keyword>
<keyword evidence="2" id="KW-0540">Nuclease</keyword>
<dbReference type="GO" id="GO:0031573">
    <property type="term" value="P:mitotic intra-S DNA damage checkpoint signaling"/>
    <property type="evidence" value="ECO:0007669"/>
    <property type="project" value="TreeGrafter"/>
</dbReference>
<feature type="domain" description="ERCC4" evidence="4">
    <location>
        <begin position="426"/>
        <end position="536"/>
    </location>
</feature>
<comment type="caution">
    <text evidence="5">The sequence shown here is derived from an EMBL/GenBank/DDBJ whole genome shotgun (WGS) entry which is preliminary data.</text>
</comment>
<dbReference type="SMART" id="SM00891">
    <property type="entry name" value="ERCC4"/>
    <property type="match status" value="1"/>
</dbReference>
<dbReference type="EMBL" id="JAGRRH010000025">
    <property type="protein sequence ID" value="KAG7341835.1"/>
    <property type="molecule type" value="Genomic_DNA"/>
</dbReference>
<comment type="function">
    <text evidence="2">Interacts with EME1 to form a DNA structure-specific endonuclease with substrate preference for branched DNA structures with a 5'-end at the branch nick. Typical substrates include 3'-flap structures, D-loops, replication forks and nicked Holliday junctions. May be required in mitosis for the processing of stalled or collapsed replication fork intermediates. May be required in meiosis for the repair of meiosis-specific double strand breaks subsequent to single-end invasion (SEI).</text>
</comment>
<keyword evidence="2" id="KW-0460">Magnesium</keyword>
<dbReference type="GO" id="GO:0006308">
    <property type="term" value="P:DNA catabolic process"/>
    <property type="evidence" value="ECO:0007669"/>
    <property type="project" value="UniProtKB-UniRule"/>
</dbReference>
<accession>A0A9K3KEX0</accession>
<dbReference type="InterPro" id="IPR006166">
    <property type="entry name" value="ERCC4_domain"/>
</dbReference>
<reference evidence="5" key="2">
    <citation type="submission" date="2021-04" db="EMBL/GenBank/DDBJ databases">
        <authorList>
            <person name="Podell S."/>
        </authorList>
    </citation>
    <scope>NUCLEOTIDE SEQUENCE</scope>
    <source>
        <strain evidence="5">Hildebrandi</strain>
    </source>
</reference>
<comment type="subunit">
    <text evidence="2">Interacts with EME1.</text>
</comment>
<dbReference type="OrthoDB" id="47733at2759"/>
<dbReference type="GO" id="GO:0046872">
    <property type="term" value="F:metal ion binding"/>
    <property type="evidence" value="ECO:0007669"/>
    <property type="project" value="UniProtKB-UniRule"/>
</dbReference>
<keyword evidence="2" id="KW-0234">DNA repair</keyword>
<comment type="similarity">
    <text evidence="2">Belongs to the XPF family.</text>
</comment>
<comment type="cofactor">
    <cofactor evidence="2">
        <name>Mg(2+)</name>
        <dbReference type="ChEBI" id="CHEBI:18420"/>
    </cofactor>
</comment>
<proteinExistence type="inferred from homology"/>
<protein>
    <recommendedName>
        <fullName evidence="2">Crossover junction endonuclease MUS81</fullName>
        <ecNumber evidence="2">3.1.22.-</ecNumber>
    </recommendedName>
</protein>
<dbReference type="InterPro" id="IPR047417">
    <property type="entry name" value="WHD_MUS81"/>
</dbReference>
<reference evidence="5" key="1">
    <citation type="journal article" date="2021" name="Sci. Rep.">
        <title>Diploid genomic architecture of Nitzschia inconspicua, an elite biomass production diatom.</title>
        <authorList>
            <person name="Oliver A."/>
            <person name="Podell S."/>
            <person name="Pinowska A."/>
            <person name="Traller J.C."/>
            <person name="Smith S.R."/>
            <person name="McClure R."/>
            <person name="Beliaev A."/>
            <person name="Bohutskyi P."/>
            <person name="Hill E.A."/>
            <person name="Rabines A."/>
            <person name="Zheng H."/>
            <person name="Allen L.Z."/>
            <person name="Kuo A."/>
            <person name="Grigoriev I.V."/>
            <person name="Allen A.E."/>
            <person name="Hazlebeck D."/>
            <person name="Allen E.E."/>
        </authorList>
    </citation>
    <scope>NUCLEOTIDE SEQUENCE</scope>
    <source>
        <strain evidence="5">Hildebrandi</strain>
    </source>
</reference>
<evidence type="ECO:0000256" key="1">
    <source>
        <dbReference type="ARBA" id="ARBA00022801"/>
    </source>
</evidence>
<dbReference type="EC" id="3.1.22.-" evidence="2"/>
<dbReference type="GO" id="GO:0000712">
    <property type="term" value="P:resolution of meiotic recombination intermediates"/>
    <property type="evidence" value="ECO:0007669"/>
    <property type="project" value="TreeGrafter"/>
</dbReference>
<keyword evidence="2" id="KW-0479">Metal-binding</keyword>
<evidence type="ECO:0000259" key="4">
    <source>
        <dbReference type="SMART" id="SM00891"/>
    </source>
</evidence>
<feature type="region of interest" description="Disordered" evidence="3">
    <location>
        <begin position="357"/>
        <end position="379"/>
    </location>
</feature>
<dbReference type="InterPro" id="IPR033309">
    <property type="entry name" value="Mus81"/>
</dbReference>
<dbReference type="PANTHER" id="PTHR13451:SF0">
    <property type="entry name" value="CROSSOVER JUNCTION ENDONUCLEASE MUS81"/>
    <property type="match status" value="1"/>
</dbReference>
<dbReference type="GO" id="GO:0048257">
    <property type="term" value="F:3'-flap endonuclease activity"/>
    <property type="evidence" value="ECO:0007669"/>
    <property type="project" value="TreeGrafter"/>
</dbReference>
<comment type="subcellular location">
    <subcellularLocation>
        <location evidence="2">Nucleus</location>
    </subcellularLocation>
</comment>
<sequence>MSRTKDPKVWNEDLVLALRSREEQCRQRCSVRQYLWRDGARALEAVRRDIYQCTKSLKVVGLPTGLNKTVEEECRAIISGSKPILPTGFIPTTLVEQRKMSESRLIVGTPKSNPYYDDPYLKRIKMRGGSYAILMAFHFSRAKSMTKAQLCSAAQQYCDEEMEPNFSAGRSYGAWSSKKTLVHHGIVKERRTTQMGRRGHICNGVFEYSLTENGQQFLEAMLHKFPLTDKDQNLESVRVNQSSEIKNSLQMISDRNSVCNIKQPQMNSASRNQHKSNQKIIQRSRKASITVTLLSDSDSDSEDGDACAGRGSPITNAQLNPKIQMNDENVSPIFIESDSDNSFTTLVRKASLQRAPKKVVRTTSKSGRPMDNVSSDDDEDFLVSPVKAKTLPRQPKLPLERTDYTDSLSTATQHLTSNLIEGTHLIILIDSRERNRNATPRHMRMELNRNISDESGLMRKVWPRMPLAIVEEDELSYGDFAFLQVNSGKSHRVPVSIERKRISDLVQRSHRADHWMQLSRMARCCDHAILLVEGNITKTSHFTSKEIYEDEQPWNPDLHSIDDENSFYRFLGRAIVASSNFKLIQTRDEQASYRAIGAVGLVSTQIHWKKNAPRVVSSAKRQVNQLYDKLKSRGIPWQISRRVSEEVVSVQHLENLFNTGQISARSSILSPIIAQSCSCLIKTEKSRRLIEYGSVEAWSAAIYNAWNSKLTDPRDSVSVFEEYKVFANDRAKLLAALHEGKSAEHAVYESNKADSSMTSTARMVIVEGNRQLTKFFPTDTSDCFYKISDLEENPLGLGLPSIVMHTVGEKFKSDRLVLSVLDGTNLLQRIKSSSKGIPLERSITIAESVARQLYTECNSFLLRKPQDRSVLIVRGLTPALDAAAKEHGYQEHLKIMADLCLADLMLRHGIVVVHAFRLKGDLEMIVREFAMACFHYQLLTRKVR</sequence>
<dbReference type="AlphaFoldDB" id="A0A9K3KEX0"/>
<keyword evidence="2" id="KW-0255">Endonuclease</keyword>
<evidence type="ECO:0000256" key="3">
    <source>
        <dbReference type="SAM" id="MobiDB-lite"/>
    </source>
</evidence>
<name>A0A9K3KEX0_9STRA</name>
<keyword evidence="2" id="KW-0233">DNA recombination</keyword>
<dbReference type="GO" id="GO:0005634">
    <property type="term" value="C:nucleus"/>
    <property type="evidence" value="ECO:0007669"/>
    <property type="project" value="UniProtKB-SubCell"/>
</dbReference>
<feature type="region of interest" description="Disordered" evidence="3">
    <location>
        <begin position="293"/>
        <end position="318"/>
    </location>
</feature>
<dbReference type="CDD" id="cd21036">
    <property type="entry name" value="WH_MUS81"/>
    <property type="match status" value="1"/>
</dbReference>
<evidence type="ECO:0000313" key="5">
    <source>
        <dbReference type="EMBL" id="KAG7341835.1"/>
    </source>
</evidence>
<dbReference type="GO" id="GO:0048476">
    <property type="term" value="C:Holliday junction resolvase complex"/>
    <property type="evidence" value="ECO:0007669"/>
    <property type="project" value="UniProtKB-UniRule"/>
</dbReference>
<keyword evidence="1 2" id="KW-0378">Hydrolase</keyword>
<gene>
    <name evidence="5" type="ORF">IV203_006927</name>
</gene>
<dbReference type="GO" id="GO:0000727">
    <property type="term" value="P:double-strand break repair via break-induced replication"/>
    <property type="evidence" value="ECO:0007669"/>
    <property type="project" value="UniProtKB-UniRule"/>
</dbReference>
<evidence type="ECO:0000256" key="2">
    <source>
        <dbReference type="RuleBase" id="RU369042"/>
    </source>
</evidence>
<dbReference type="GO" id="GO:0003677">
    <property type="term" value="F:DNA binding"/>
    <property type="evidence" value="ECO:0007669"/>
    <property type="project" value="UniProtKB-UniRule"/>
</dbReference>
<keyword evidence="6" id="KW-1185">Reference proteome</keyword>
<dbReference type="Proteomes" id="UP000693970">
    <property type="component" value="Unassembled WGS sequence"/>
</dbReference>
<dbReference type="Pfam" id="PF02732">
    <property type="entry name" value="ERCC4"/>
    <property type="match status" value="1"/>
</dbReference>